<accession>A0AAD5JUY0</accession>
<organism evidence="1 2">
    <name type="scientific">Phascolomyces articulosus</name>
    <dbReference type="NCBI Taxonomy" id="60185"/>
    <lineage>
        <taxon>Eukaryota</taxon>
        <taxon>Fungi</taxon>
        <taxon>Fungi incertae sedis</taxon>
        <taxon>Mucoromycota</taxon>
        <taxon>Mucoromycotina</taxon>
        <taxon>Mucoromycetes</taxon>
        <taxon>Mucorales</taxon>
        <taxon>Lichtheimiaceae</taxon>
        <taxon>Phascolomyces</taxon>
    </lineage>
</organism>
<keyword evidence="2" id="KW-1185">Reference proteome</keyword>
<dbReference type="EMBL" id="JAIXMP010000022">
    <property type="protein sequence ID" value="KAI9255627.1"/>
    <property type="molecule type" value="Genomic_DNA"/>
</dbReference>
<dbReference type="Proteomes" id="UP001209540">
    <property type="component" value="Unassembled WGS sequence"/>
</dbReference>
<sequence>MNTQAIDRELNQKILSQINWRHGILPSGLVAKDPCFNFREMPIIKMFIIEPTSPQQQQNPAPIPSTTVKSTQSSHQTILVTQSDWTFNLVHSGAIYNLHDDATLQALSDCQLIFHQFEKPHQKTLHLLHFETVAWFRVDDILKCTKKFENALEDTLACWPEDPEKAWHRLCHNIWLVFGFLWPQKIMLGN</sequence>
<evidence type="ECO:0000313" key="2">
    <source>
        <dbReference type="Proteomes" id="UP001209540"/>
    </source>
</evidence>
<name>A0AAD5JUY0_9FUNG</name>
<dbReference type="AlphaFoldDB" id="A0AAD5JUY0"/>
<gene>
    <name evidence="1" type="ORF">BDA99DRAFT_146628</name>
</gene>
<evidence type="ECO:0000313" key="1">
    <source>
        <dbReference type="EMBL" id="KAI9255627.1"/>
    </source>
</evidence>
<reference evidence="1" key="1">
    <citation type="journal article" date="2022" name="IScience">
        <title>Evolution of zygomycete secretomes and the origins of terrestrial fungal ecologies.</title>
        <authorList>
            <person name="Chang Y."/>
            <person name="Wang Y."/>
            <person name="Mondo S."/>
            <person name="Ahrendt S."/>
            <person name="Andreopoulos W."/>
            <person name="Barry K."/>
            <person name="Beard J."/>
            <person name="Benny G.L."/>
            <person name="Blankenship S."/>
            <person name="Bonito G."/>
            <person name="Cuomo C."/>
            <person name="Desiro A."/>
            <person name="Gervers K.A."/>
            <person name="Hundley H."/>
            <person name="Kuo A."/>
            <person name="LaButti K."/>
            <person name="Lang B.F."/>
            <person name="Lipzen A."/>
            <person name="O'Donnell K."/>
            <person name="Pangilinan J."/>
            <person name="Reynolds N."/>
            <person name="Sandor L."/>
            <person name="Smith M.E."/>
            <person name="Tsang A."/>
            <person name="Grigoriev I.V."/>
            <person name="Stajich J.E."/>
            <person name="Spatafora J.W."/>
        </authorList>
    </citation>
    <scope>NUCLEOTIDE SEQUENCE</scope>
    <source>
        <strain evidence="1">RSA 2281</strain>
    </source>
</reference>
<comment type="caution">
    <text evidence="1">The sequence shown here is derived from an EMBL/GenBank/DDBJ whole genome shotgun (WGS) entry which is preliminary data.</text>
</comment>
<protein>
    <submittedName>
        <fullName evidence="1">Uncharacterized protein</fullName>
    </submittedName>
</protein>
<reference evidence="1" key="2">
    <citation type="submission" date="2023-02" db="EMBL/GenBank/DDBJ databases">
        <authorList>
            <consortium name="DOE Joint Genome Institute"/>
            <person name="Mondo S.J."/>
            <person name="Chang Y."/>
            <person name="Wang Y."/>
            <person name="Ahrendt S."/>
            <person name="Andreopoulos W."/>
            <person name="Barry K."/>
            <person name="Beard J."/>
            <person name="Benny G.L."/>
            <person name="Blankenship S."/>
            <person name="Bonito G."/>
            <person name="Cuomo C."/>
            <person name="Desiro A."/>
            <person name="Gervers K.A."/>
            <person name="Hundley H."/>
            <person name="Kuo A."/>
            <person name="LaButti K."/>
            <person name="Lang B.F."/>
            <person name="Lipzen A."/>
            <person name="O'Donnell K."/>
            <person name="Pangilinan J."/>
            <person name="Reynolds N."/>
            <person name="Sandor L."/>
            <person name="Smith M.W."/>
            <person name="Tsang A."/>
            <person name="Grigoriev I.V."/>
            <person name="Stajich J.E."/>
            <person name="Spatafora J.W."/>
        </authorList>
    </citation>
    <scope>NUCLEOTIDE SEQUENCE</scope>
    <source>
        <strain evidence="1">RSA 2281</strain>
    </source>
</reference>
<proteinExistence type="predicted"/>